<keyword evidence="2 10" id="KW-0489">Methyltransferase</keyword>
<comment type="catalytic activity">
    <reaction evidence="4">
        <text>a 2'-deoxyadenosine in DNA + S-adenosyl-L-methionine = an N(6)-methyl-2'-deoxyadenosine in DNA + S-adenosyl-L-homocysteine + H(+)</text>
        <dbReference type="Rhea" id="RHEA:15197"/>
        <dbReference type="Rhea" id="RHEA-COMP:12418"/>
        <dbReference type="Rhea" id="RHEA-COMP:12419"/>
        <dbReference type="ChEBI" id="CHEBI:15378"/>
        <dbReference type="ChEBI" id="CHEBI:57856"/>
        <dbReference type="ChEBI" id="CHEBI:59789"/>
        <dbReference type="ChEBI" id="CHEBI:90615"/>
        <dbReference type="ChEBI" id="CHEBI:90616"/>
        <dbReference type="EC" id="2.1.1.72"/>
    </reaction>
</comment>
<dbReference type="SUPFAM" id="SSF53335">
    <property type="entry name" value="S-adenosyl-L-methionine-dependent methyltransferases"/>
    <property type="match status" value="1"/>
</dbReference>
<comment type="caution">
    <text evidence="10">The sequence shown here is derived from an EMBL/GenBank/DDBJ whole genome shotgun (WGS) entry which is preliminary data.</text>
</comment>
<gene>
    <name evidence="10" type="ORF">GCM10011401_27590</name>
</gene>
<dbReference type="InterPro" id="IPR046817">
    <property type="entry name" value="MmeI_N"/>
</dbReference>
<dbReference type="Gene3D" id="3.40.50.150">
    <property type="entry name" value="Vaccinia Virus protein VP39"/>
    <property type="match status" value="1"/>
</dbReference>
<dbReference type="InterPro" id="IPR029063">
    <property type="entry name" value="SAM-dependent_MTases_sf"/>
</dbReference>
<dbReference type="Pfam" id="PF20464">
    <property type="entry name" value="MmeI_N"/>
    <property type="match status" value="1"/>
</dbReference>
<name>A0A917AXP9_9MICC</name>
<evidence type="ECO:0000256" key="1">
    <source>
        <dbReference type="ARBA" id="ARBA00011900"/>
    </source>
</evidence>
<feature type="domain" description="MmeI-like C-terminal" evidence="8">
    <location>
        <begin position="851"/>
        <end position="924"/>
    </location>
</feature>
<evidence type="ECO:0000256" key="4">
    <source>
        <dbReference type="ARBA" id="ARBA00047942"/>
    </source>
</evidence>
<dbReference type="InterPro" id="IPR046818">
    <property type="entry name" value="MmeI_C"/>
</dbReference>
<reference evidence="10" key="1">
    <citation type="journal article" date="2014" name="Int. J. Syst. Evol. Microbiol.">
        <title>Complete genome sequence of Corynebacterium casei LMG S-19264T (=DSM 44701T), isolated from a smear-ripened cheese.</title>
        <authorList>
            <consortium name="US DOE Joint Genome Institute (JGI-PGF)"/>
            <person name="Walter F."/>
            <person name="Albersmeier A."/>
            <person name="Kalinowski J."/>
            <person name="Ruckert C."/>
        </authorList>
    </citation>
    <scope>NUCLEOTIDE SEQUENCE</scope>
    <source>
        <strain evidence="10">CGMCC 1.15388</strain>
    </source>
</reference>
<feature type="domain" description="MmeI-like DNA-methyltransferase" evidence="9">
    <location>
        <begin position="343"/>
        <end position="619"/>
    </location>
</feature>
<dbReference type="GO" id="GO:0032259">
    <property type="term" value="P:methylation"/>
    <property type="evidence" value="ECO:0007669"/>
    <property type="project" value="UniProtKB-KW"/>
</dbReference>
<evidence type="ECO:0000259" key="8">
    <source>
        <dbReference type="Pfam" id="PF20467"/>
    </source>
</evidence>
<evidence type="ECO:0000256" key="2">
    <source>
        <dbReference type="ARBA" id="ARBA00022603"/>
    </source>
</evidence>
<feature type="domain" description="MmeI-like helicase spacer" evidence="6">
    <location>
        <begin position="188"/>
        <end position="267"/>
    </location>
</feature>
<dbReference type="InterPro" id="IPR046820">
    <property type="entry name" value="MmeI_TRD"/>
</dbReference>
<protein>
    <recommendedName>
        <fullName evidence="1">site-specific DNA-methyltransferase (adenine-specific)</fullName>
        <ecNumber evidence="1">2.1.1.72</ecNumber>
    </recommendedName>
</protein>
<dbReference type="GO" id="GO:0009007">
    <property type="term" value="F:site-specific DNA-methyltransferase (adenine-specific) activity"/>
    <property type="evidence" value="ECO:0007669"/>
    <property type="project" value="UniProtKB-EC"/>
</dbReference>
<dbReference type="InterPro" id="IPR046819">
    <property type="entry name" value="MmeI_hel"/>
</dbReference>
<evidence type="ECO:0000259" key="9">
    <source>
        <dbReference type="Pfam" id="PF20473"/>
    </source>
</evidence>
<dbReference type="PANTHER" id="PTHR33841:SF1">
    <property type="entry name" value="DNA METHYLTRANSFERASE A"/>
    <property type="match status" value="1"/>
</dbReference>
<evidence type="ECO:0000259" key="6">
    <source>
        <dbReference type="Pfam" id="PF20465"/>
    </source>
</evidence>
<dbReference type="RefSeq" id="WP_188686946.1">
    <property type="nucleotide sequence ID" value="NZ_BMIS01000022.1"/>
</dbReference>
<dbReference type="AlphaFoldDB" id="A0A917AXP9"/>
<feature type="domain" description="MmeI-like target recognition" evidence="7">
    <location>
        <begin position="649"/>
        <end position="845"/>
    </location>
</feature>
<dbReference type="InterPro" id="IPR050953">
    <property type="entry name" value="N4_N6_ade-DNA_methylase"/>
</dbReference>
<evidence type="ECO:0000313" key="10">
    <source>
        <dbReference type="EMBL" id="GGE78773.1"/>
    </source>
</evidence>
<dbReference type="PANTHER" id="PTHR33841">
    <property type="entry name" value="DNA METHYLTRANSFERASE YEEA-RELATED"/>
    <property type="match status" value="1"/>
</dbReference>
<keyword evidence="3" id="KW-0808">Transferase</keyword>
<dbReference type="EC" id="2.1.1.72" evidence="1"/>
<evidence type="ECO:0000313" key="11">
    <source>
        <dbReference type="Proteomes" id="UP000633136"/>
    </source>
</evidence>
<evidence type="ECO:0000259" key="7">
    <source>
        <dbReference type="Pfam" id="PF20466"/>
    </source>
</evidence>
<dbReference type="InterPro" id="IPR046816">
    <property type="entry name" value="MmeI_Mtase"/>
</dbReference>
<dbReference type="Pfam" id="PF20466">
    <property type="entry name" value="MmeI_TRD"/>
    <property type="match status" value="1"/>
</dbReference>
<evidence type="ECO:0000259" key="5">
    <source>
        <dbReference type="Pfam" id="PF20464"/>
    </source>
</evidence>
<dbReference type="Pfam" id="PF20467">
    <property type="entry name" value="MmeI_C"/>
    <property type="match status" value="1"/>
</dbReference>
<proteinExistence type="predicted"/>
<dbReference type="Proteomes" id="UP000633136">
    <property type="component" value="Unassembled WGS sequence"/>
</dbReference>
<accession>A0A917AXP9</accession>
<evidence type="ECO:0000256" key="3">
    <source>
        <dbReference type="ARBA" id="ARBA00022679"/>
    </source>
</evidence>
<reference evidence="10" key="2">
    <citation type="submission" date="2020-09" db="EMBL/GenBank/DDBJ databases">
        <authorList>
            <person name="Sun Q."/>
            <person name="Zhou Y."/>
        </authorList>
    </citation>
    <scope>NUCLEOTIDE SEQUENCE</scope>
    <source>
        <strain evidence="10">CGMCC 1.15388</strain>
    </source>
</reference>
<keyword evidence="11" id="KW-1185">Reference proteome</keyword>
<organism evidence="10 11">
    <name type="scientific">Nesterenkonia cremea</name>
    <dbReference type="NCBI Taxonomy" id="1882340"/>
    <lineage>
        <taxon>Bacteria</taxon>
        <taxon>Bacillati</taxon>
        <taxon>Actinomycetota</taxon>
        <taxon>Actinomycetes</taxon>
        <taxon>Micrococcales</taxon>
        <taxon>Micrococcaceae</taxon>
        <taxon>Nesterenkonia</taxon>
    </lineage>
</organism>
<dbReference type="EMBL" id="BMIS01000022">
    <property type="protein sequence ID" value="GGE78773.1"/>
    <property type="molecule type" value="Genomic_DNA"/>
</dbReference>
<dbReference type="Pfam" id="PF20473">
    <property type="entry name" value="MmeI_Mtase"/>
    <property type="match status" value="1"/>
</dbReference>
<feature type="domain" description="MmeI-like N-terminal" evidence="5">
    <location>
        <begin position="16"/>
        <end position="182"/>
    </location>
</feature>
<dbReference type="Pfam" id="PF20465">
    <property type="entry name" value="MmeI_hel"/>
    <property type="match status" value="1"/>
</dbReference>
<sequence>MEKARSFEEIYRQSDRFILDWKDAAGDERQEAQMFVRDLLTVYGLTSSRAALYERRAKRSSTGRQGYIDALVPGILAIEMKSAGEDLAQAEAQALDYLNDLPDAEFPDWVLTSDFKTFRLLNLKEGSDTEAVEWPIESLRDHADKLAFLAGYGQRVLSFEEREAASIKAAQLMASLYEGLAESGYDEHASSVFMVRCLFMLYADDTALWGERDLFLEFLENRTEESGNDLGPMIAQLFQMLKTPAERRPKNLTGLLARFPYVNGGLFEEDVAIPFFDADMRRRLIEACYFNWSAISPAIFGSLFQAVKDKAARRSLGAHYTTERNILRVINPMFLDELIEEFEAKRDSVRGLRNLRERLGQMQFFDPACGCGNFLIIAYREMRALELRIIERIQELEADRKSASALDEGLFFMGEQVSVRIRNFHGIEIEDWPARIAATALHLVEHQANQEMQARLGAAPELLPLDKVETIHSGNALRMDWAHLIEPTDSLYVLGNPPFIGMNGMSKDQQEDNRQVFALIDSKGLRPGRLDYVACWYAKTMHYLNDVPGARAAFVSTNSITQGEQARTMVPLLERNGYEVDFGHQTFKWTSEAPGAASVHCVIIGFSHRTRPGRRRRLFTYENINAEPQEKLVKRLNFYLADGPNIVPVKLRRPLVEGMPTSHKGSQPTDGKFLLVNEDQYDEVAADSSALPYLKRFVQGRDMLQEHERRWCLWLKDADPRDLRNSKVLRERIAGVERERAKSKTDSVREFGNPRLFTQDRQPETDYFALPEVSSENREWIPGRLYSPDVVAGNKLIVFPDAKPWHAALLQSSMFMAWVEVFAGRLKSDYSFSPGLSYFPIPWPYLDDSLQDQLASAWATVSDARGQFSDATLADLYDAFAMPDVLRSAHRGLDVIVDRAFGSNRRLSDNTERLELLLRRYRDFEDRGLIT</sequence>